<dbReference type="InterPro" id="IPR008621">
    <property type="entry name" value="Cbb3-typ_cyt_oxidase_comp"/>
</dbReference>
<keyword evidence="2" id="KW-0472">Membrane</keyword>
<feature type="region of interest" description="Disordered" evidence="1">
    <location>
        <begin position="38"/>
        <end position="70"/>
    </location>
</feature>
<proteinExistence type="predicted"/>
<evidence type="ECO:0000256" key="2">
    <source>
        <dbReference type="SAM" id="Phobius"/>
    </source>
</evidence>
<evidence type="ECO:0000313" key="3">
    <source>
        <dbReference type="EMBL" id="VAW05765.1"/>
    </source>
</evidence>
<dbReference type="CDD" id="cd01324">
    <property type="entry name" value="cbb3_Oxidase_CcoQ"/>
    <property type="match status" value="1"/>
</dbReference>
<feature type="compositionally biased region" description="Polar residues" evidence="1">
    <location>
        <begin position="58"/>
        <end position="70"/>
    </location>
</feature>
<keyword evidence="2" id="KW-1133">Transmembrane helix</keyword>
<evidence type="ECO:0000256" key="1">
    <source>
        <dbReference type="SAM" id="MobiDB-lite"/>
    </source>
</evidence>
<feature type="transmembrane region" description="Helical" evidence="2">
    <location>
        <begin position="14"/>
        <end position="31"/>
    </location>
</feature>
<dbReference type="AlphaFoldDB" id="A0A3B0SIZ2"/>
<sequence>MDTYNMLVAFADRWLLLLLSGFFFGVVIWVFRPGATKTYENPAGIPFRNEDKPAPVNDSVNNTAGNAKET</sequence>
<keyword evidence="2" id="KW-0812">Transmembrane</keyword>
<dbReference type="GO" id="GO:0016491">
    <property type="term" value="F:oxidoreductase activity"/>
    <property type="evidence" value="ECO:0007669"/>
    <property type="project" value="UniProtKB-KW"/>
</dbReference>
<reference evidence="3" key="1">
    <citation type="submission" date="2018-06" db="EMBL/GenBank/DDBJ databases">
        <authorList>
            <person name="Zhirakovskaya E."/>
        </authorList>
    </citation>
    <scope>NUCLEOTIDE SEQUENCE</scope>
</reference>
<keyword evidence="3" id="KW-0560">Oxidoreductase</keyword>
<gene>
    <name evidence="3" type="ORF">MNBD_ALPHA07-1236</name>
</gene>
<name>A0A3B0SIZ2_9ZZZZ</name>
<accession>A0A3B0SIZ2</accession>
<dbReference type="EC" id="1.9.3.1" evidence="3"/>
<dbReference type="EMBL" id="UOEG01000306">
    <property type="protein sequence ID" value="VAW05765.1"/>
    <property type="molecule type" value="Genomic_DNA"/>
</dbReference>
<protein>
    <submittedName>
        <fullName evidence="3">Cytochrome c oxidase (Cbb3-type) subunit CcoQ</fullName>
        <ecNumber evidence="3">1.9.3.1</ecNumber>
    </submittedName>
</protein>
<organism evidence="3">
    <name type="scientific">hydrothermal vent metagenome</name>
    <dbReference type="NCBI Taxonomy" id="652676"/>
    <lineage>
        <taxon>unclassified sequences</taxon>
        <taxon>metagenomes</taxon>
        <taxon>ecological metagenomes</taxon>
    </lineage>
</organism>
<dbReference type="Pfam" id="PF05545">
    <property type="entry name" value="FixQ"/>
    <property type="match status" value="1"/>
</dbReference>